<accession>A0A1H3I6Q5</accession>
<evidence type="ECO:0000256" key="1">
    <source>
        <dbReference type="ARBA" id="ARBA00004141"/>
    </source>
</evidence>
<dbReference type="RefSeq" id="WP_089767865.1">
    <property type="nucleotide sequence ID" value="NZ_FNPB01000009.1"/>
</dbReference>
<dbReference type="AlphaFoldDB" id="A0A1H3I6Q5"/>
<name>A0A1H3I6Q5_9EURY</name>
<evidence type="ECO:0000256" key="3">
    <source>
        <dbReference type="ARBA" id="ARBA00022989"/>
    </source>
</evidence>
<keyword evidence="7" id="KW-1185">Reference proteome</keyword>
<evidence type="ECO:0000256" key="4">
    <source>
        <dbReference type="ARBA" id="ARBA00023136"/>
    </source>
</evidence>
<keyword evidence="3 5" id="KW-1133">Transmembrane helix</keyword>
<keyword evidence="2 5" id="KW-0812">Transmembrane</keyword>
<comment type="subcellular location">
    <subcellularLocation>
        <location evidence="1">Membrane</location>
        <topology evidence="1">Multi-pass membrane protein</topology>
    </subcellularLocation>
</comment>
<dbReference type="OrthoDB" id="385242at2157"/>
<evidence type="ECO:0000313" key="6">
    <source>
        <dbReference type="EMBL" id="SDY22879.1"/>
    </source>
</evidence>
<sequence length="146" mass="15683">MIRPVSGLIGRWLPVIFRLIAVTVTAYPAVRKFVEYSYRVEQFAIYGIPWPEVAVPLTGVIELVVIALIAVGLAVRLGAAMLVVGIIVVAITAGSNPFSIVVLVVCAGILALGTGPCSYWNPTVDDLRKCTVKPDTQGLIKQKNHN</sequence>
<feature type="transmembrane region" description="Helical" evidence="5">
    <location>
        <begin position="12"/>
        <end position="30"/>
    </location>
</feature>
<dbReference type="Pfam" id="PF07681">
    <property type="entry name" value="DoxX"/>
    <property type="match status" value="1"/>
</dbReference>
<feature type="transmembrane region" description="Helical" evidence="5">
    <location>
        <begin position="53"/>
        <end position="75"/>
    </location>
</feature>
<keyword evidence="4 5" id="KW-0472">Membrane</keyword>
<evidence type="ECO:0000313" key="7">
    <source>
        <dbReference type="Proteomes" id="UP000199170"/>
    </source>
</evidence>
<gene>
    <name evidence="6" type="ORF">SAMN04487946_1094</name>
</gene>
<protein>
    <submittedName>
        <fullName evidence="6">DoxX protein</fullName>
    </submittedName>
</protein>
<proteinExistence type="predicted"/>
<reference evidence="7" key="1">
    <citation type="submission" date="2016-10" db="EMBL/GenBank/DDBJ databases">
        <authorList>
            <person name="Varghese N."/>
            <person name="Submissions S."/>
        </authorList>
    </citation>
    <scope>NUCLEOTIDE SEQUENCE [LARGE SCALE GENOMIC DNA]</scope>
    <source>
        <strain evidence="7">CGMCC 1.10118</strain>
    </source>
</reference>
<dbReference type="GO" id="GO:0016020">
    <property type="term" value="C:membrane"/>
    <property type="evidence" value="ECO:0007669"/>
    <property type="project" value="UniProtKB-SubCell"/>
</dbReference>
<dbReference type="InterPro" id="IPR032808">
    <property type="entry name" value="DoxX"/>
</dbReference>
<dbReference type="EMBL" id="FNPB01000009">
    <property type="protein sequence ID" value="SDY22879.1"/>
    <property type="molecule type" value="Genomic_DNA"/>
</dbReference>
<evidence type="ECO:0000256" key="5">
    <source>
        <dbReference type="SAM" id="Phobius"/>
    </source>
</evidence>
<evidence type="ECO:0000256" key="2">
    <source>
        <dbReference type="ARBA" id="ARBA00022692"/>
    </source>
</evidence>
<feature type="transmembrane region" description="Helical" evidence="5">
    <location>
        <begin position="82"/>
        <end position="112"/>
    </location>
</feature>
<organism evidence="6 7">
    <name type="scientific">Halobellus clavatus</name>
    <dbReference type="NCBI Taxonomy" id="660517"/>
    <lineage>
        <taxon>Archaea</taxon>
        <taxon>Methanobacteriati</taxon>
        <taxon>Methanobacteriota</taxon>
        <taxon>Stenosarchaea group</taxon>
        <taxon>Halobacteria</taxon>
        <taxon>Halobacteriales</taxon>
        <taxon>Haloferacaceae</taxon>
        <taxon>Halobellus</taxon>
    </lineage>
</organism>
<dbReference type="Proteomes" id="UP000199170">
    <property type="component" value="Unassembled WGS sequence"/>
</dbReference>
<dbReference type="STRING" id="660517.SAMN04487946_1094"/>